<evidence type="ECO:0000259" key="2">
    <source>
        <dbReference type="Pfam" id="PF00275"/>
    </source>
</evidence>
<proteinExistence type="predicted"/>
<sequence length="271" mass="29316">MNYTINACRLAGKVKAIPSKSHLHRQLIAAALYGTDTEIRAGAAASEDITATENCLTALGAQILRSEADRIHVKAIRERRREESVRRLFCKESGSTLRFLLPVACALGLPAEFYPEGRLPDRPLSPLREELIRHGCRISEPGSVPLCVEGTLSGGVFEIAGGVSSQYISGILLALPLLEAESTLRITGTLESRPYVEMTLEVLARFGISFTENSGFSVFIKPRGLHRAQTAQCLQTEGDWSNAAFWLTAGAIGTKEVCVSGLSLTSKQGDK</sequence>
<dbReference type="Gene3D" id="3.65.10.10">
    <property type="entry name" value="Enolpyruvate transferase domain"/>
    <property type="match status" value="2"/>
</dbReference>
<dbReference type="InterPro" id="IPR036968">
    <property type="entry name" value="Enolpyruvate_Tfrase_sf"/>
</dbReference>
<dbReference type="Proteomes" id="UP000824089">
    <property type="component" value="Unassembled WGS sequence"/>
</dbReference>
<protein>
    <submittedName>
        <fullName evidence="3">3-phosphoshikimate 1-carboxyvinyltransferase</fullName>
    </submittedName>
</protein>
<dbReference type="Pfam" id="PF00275">
    <property type="entry name" value="EPSP_synthase"/>
    <property type="match status" value="1"/>
</dbReference>
<dbReference type="SUPFAM" id="SSF55205">
    <property type="entry name" value="EPT/RTPC-like"/>
    <property type="match status" value="1"/>
</dbReference>
<dbReference type="PANTHER" id="PTHR21090">
    <property type="entry name" value="AROM/DEHYDROQUINATE SYNTHASE"/>
    <property type="match status" value="1"/>
</dbReference>
<keyword evidence="1" id="KW-0808">Transferase</keyword>
<reference evidence="3" key="1">
    <citation type="submission" date="2020-10" db="EMBL/GenBank/DDBJ databases">
        <authorList>
            <person name="Gilroy R."/>
        </authorList>
    </citation>
    <scope>NUCLEOTIDE SEQUENCE</scope>
    <source>
        <strain evidence="3">CHK195-4489</strain>
    </source>
</reference>
<evidence type="ECO:0000256" key="1">
    <source>
        <dbReference type="ARBA" id="ARBA00022679"/>
    </source>
</evidence>
<dbReference type="PANTHER" id="PTHR21090:SF5">
    <property type="entry name" value="PENTAFUNCTIONAL AROM POLYPEPTIDE"/>
    <property type="match status" value="1"/>
</dbReference>
<comment type="caution">
    <text evidence="3">The sequence shown here is derived from an EMBL/GenBank/DDBJ whole genome shotgun (WGS) entry which is preliminary data.</text>
</comment>
<feature type="domain" description="Enolpyruvate transferase" evidence="2">
    <location>
        <begin position="9"/>
        <end position="270"/>
    </location>
</feature>
<accession>A0A9D1LBP1</accession>
<name>A0A9D1LBP1_9CLOT</name>
<dbReference type="GO" id="GO:0009423">
    <property type="term" value="P:chorismate biosynthetic process"/>
    <property type="evidence" value="ECO:0007669"/>
    <property type="project" value="TreeGrafter"/>
</dbReference>
<dbReference type="InterPro" id="IPR013792">
    <property type="entry name" value="RNA3'P_cycl/enolpyr_Trfase_a/b"/>
</dbReference>
<dbReference type="InterPro" id="IPR001986">
    <property type="entry name" value="Enolpyruvate_Tfrase_dom"/>
</dbReference>
<dbReference type="EMBL" id="DVMM01000212">
    <property type="protein sequence ID" value="HIU30517.1"/>
    <property type="molecule type" value="Genomic_DNA"/>
</dbReference>
<feature type="non-terminal residue" evidence="3">
    <location>
        <position position="271"/>
    </location>
</feature>
<dbReference type="AlphaFoldDB" id="A0A9D1LBP1"/>
<dbReference type="GO" id="GO:0003866">
    <property type="term" value="F:3-phosphoshikimate 1-carboxyvinyltransferase activity"/>
    <property type="evidence" value="ECO:0007669"/>
    <property type="project" value="TreeGrafter"/>
</dbReference>
<gene>
    <name evidence="3" type="ORF">IAD50_09520</name>
</gene>
<evidence type="ECO:0000313" key="3">
    <source>
        <dbReference type="EMBL" id="HIU30517.1"/>
    </source>
</evidence>
<organism evidence="3 4">
    <name type="scientific">Candidatus Egerieisoma faecipullorum</name>
    <dbReference type="NCBI Taxonomy" id="2840963"/>
    <lineage>
        <taxon>Bacteria</taxon>
        <taxon>Bacillati</taxon>
        <taxon>Bacillota</taxon>
        <taxon>Clostridia</taxon>
        <taxon>Eubacteriales</taxon>
        <taxon>Clostridiaceae</taxon>
        <taxon>Clostridiaceae incertae sedis</taxon>
        <taxon>Candidatus Egerieisoma</taxon>
    </lineage>
</organism>
<evidence type="ECO:0000313" key="4">
    <source>
        <dbReference type="Proteomes" id="UP000824089"/>
    </source>
</evidence>
<reference evidence="3" key="2">
    <citation type="journal article" date="2021" name="PeerJ">
        <title>Extensive microbial diversity within the chicken gut microbiome revealed by metagenomics and culture.</title>
        <authorList>
            <person name="Gilroy R."/>
            <person name="Ravi A."/>
            <person name="Getino M."/>
            <person name="Pursley I."/>
            <person name="Horton D.L."/>
            <person name="Alikhan N.F."/>
            <person name="Baker D."/>
            <person name="Gharbi K."/>
            <person name="Hall N."/>
            <person name="Watson M."/>
            <person name="Adriaenssens E.M."/>
            <person name="Foster-Nyarko E."/>
            <person name="Jarju S."/>
            <person name="Secka A."/>
            <person name="Antonio M."/>
            <person name="Oren A."/>
            <person name="Chaudhuri R.R."/>
            <person name="La Ragione R."/>
            <person name="Hildebrand F."/>
            <person name="Pallen M.J."/>
        </authorList>
    </citation>
    <scope>NUCLEOTIDE SEQUENCE</scope>
    <source>
        <strain evidence="3">CHK195-4489</strain>
    </source>
</reference>